<comment type="similarity">
    <text evidence="1 4">Belongs to the D-isomer specific 2-hydroxyacid dehydrogenase family.</text>
</comment>
<dbReference type="RefSeq" id="WP_201830667.1">
    <property type="nucleotide sequence ID" value="NZ_JAERRK010000001.1"/>
</dbReference>
<dbReference type="Proteomes" id="UP000661858">
    <property type="component" value="Unassembled WGS sequence"/>
</dbReference>
<evidence type="ECO:0000259" key="5">
    <source>
        <dbReference type="Pfam" id="PF00389"/>
    </source>
</evidence>
<dbReference type="Gene3D" id="3.40.50.720">
    <property type="entry name" value="NAD(P)-binding Rossmann-like Domain"/>
    <property type="match status" value="2"/>
</dbReference>
<comment type="caution">
    <text evidence="7">The sequence shown here is derived from an EMBL/GenBank/DDBJ whole genome shotgun (WGS) entry which is preliminary data.</text>
</comment>
<protein>
    <submittedName>
        <fullName evidence="7">D-2-hydroxyacid dehydrogenase family protein</fullName>
    </submittedName>
</protein>
<organism evidence="7 8">
    <name type="scientific">Streptomyces actinomycinicus</name>
    <dbReference type="NCBI Taxonomy" id="1695166"/>
    <lineage>
        <taxon>Bacteria</taxon>
        <taxon>Bacillati</taxon>
        <taxon>Actinomycetota</taxon>
        <taxon>Actinomycetes</taxon>
        <taxon>Kitasatosporales</taxon>
        <taxon>Streptomycetaceae</taxon>
        <taxon>Streptomyces</taxon>
    </lineage>
</organism>
<dbReference type="SUPFAM" id="SSF52283">
    <property type="entry name" value="Formate/glycerate dehydrogenase catalytic domain-like"/>
    <property type="match status" value="1"/>
</dbReference>
<feature type="domain" description="D-isomer specific 2-hydroxyacid dehydrogenase catalytic" evidence="5">
    <location>
        <begin position="38"/>
        <end position="316"/>
    </location>
</feature>
<dbReference type="SUPFAM" id="SSF51735">
    <property type="entry name" value="NAD(P)-binding Rossmann-fold domains"/>
    <property type="match status" value="1"/>
</dbReference>
<dbReference type="InterPro" id="IPR050857">
    <property type="entry name" value="D-2-hydroxyacid_DH"/>
</dbReference>
<dbReference type="InterPro" id="IPR006140">
    <property type="entry name" value="D-isomer_DH_NAD-bd"/>
</dbReference>
<keyword evidence="3" id="KW-0520">NAD</keyword>
<feature type="domain" description="D-isomer specific 2-hydroxyacid dehydrogenase NAD-binding" evidence="6">
    <location>
        <begin position="114"/>
        <end position="288"/>
    </location>
</feature>
<evidence type="ECO:0000313" key="8">
    <source>
        <dbReference type="Proteomes" id="UP000661858"/>
    </source>
</evidence>
<dbReference type="Pfam" id="PF00389">
    <property type="entry name" value="2-Hacid_dh"/>
    <property type="match status" value="1"/>
</dbReference>
<proteinExistence type="inferred from homology"/>
<reference evidence="7" key="1">
    <citation type="submission" date="2021-01" db="EMBL/GenBank/DDBJ databases">
        <title>WGS of actinomycetes isolated from Thailand.</title>
        <authorList>
            <person name="Thawai C."/>
        </authorList>
    </citation>
    <scope>NUCLEOTIDE SEQUENCE</scope>
    <source>
        <strain evidence="7">RCU-197</strain>
    </source>
</reference>
<evidence type="ECO:0000256" key="2">
    <source>
        <dbReference type="ARBA" id="ARBA00023002"/>
    </source>
</evidence>
<keyword evidence="8" id="KW-1185">Reference proteome</keyword>
<evidence type="ECO:0000313" key="7">
    <source>
        <dbReference type="EMBL" id="MBL1080608.1"/>
    </source>
</evidence>
<name>A0A937JMN3_9ACTN</name>
<dbReference type="PANTHER" id="PTHR42789">
    <property type="entry name" value="D-ISOMER SPECIFIC 2-HYDROXYACID DEHYDROGENASE FAMILY PROTEIN (AFU_ORTHOLOGUE AFUA_6G10090)"/>
    <property type="match status" value="1"/>
</dbReference>
<accession>A0A937JMN3</accession>
<dbReference type="InterPro" id="IPR036291">
    <property type="entry name" value="NAD(P)-bd_dom_sf"/>
</dbReference>
<evidence type="ECO:0000259" key="6">
    <source>
        <dbReference type="Pfam" id="PF02826"/>
    </source>
</evidence>
<evidence type="ECO:0000256" key="1">
    <source>
        <dbReference type="ARBA" id="ARBA00005854"/>
    </source>
</evidence>
<evidence type="ECO:0000256" key="4">
    <source>
        <dbReference type="RuleBase" id="RU003719"/>
    </source>
</evidence>
<evidence type="ECO:0000256" key="3">
    <source>
        <dbReference type="ARBA" id="ARBA00023027"/>
    </source>
</evidence>
<sequence length="319" mass="33822">MLLRCAVLDDFQGVAVASADWAAVGERVEVVALREHIEGEDALASALVGYDIVVTLRERVPFPGSLIARLPRLKLLIASGMRNSVIDYAAAEAHGVTVCGTASSSTPPVELTWALLLGLARGIVQENNALRDNGPWQSTVGADLHGRRLGLLGLGKIGSRVAQVGLAFGMRVSAWSQSLDKERAAESGVELAASKEELLRESDFVSVHLALGDRTRGLVGAAELALMKPTAYLVNTSRAAIVDQEALLAALHEGRIAGAGVDVFDIEPLPAGHPMRTAPRLLATPHLGYVSHANYTTYYGQAVENIQAYLAGSPVRRLP</sequence>
<dbReference type="CDD" id="cd12169">
    <property type="entry name" value="PGDH_like_1"/>
    <property type="match status" value="1"/>
</dbReference>
<dbReference type="InterPro" id="IPR006139">
    <property type="entry name" value="D-isomer_2_OHA_DH_cat_dom"/>
</dbReference>
<keyword evidence="2 4" id="KW-0560">Oxidoreductase</keyword>
<dbReference type="EMBL" id="JAERRK010000001">
    <property type="protein sequence ID" value="MBL1080608.1"/>
    <property type="molecule type" value="Genomic_DNA"/>
</dbReference>
<dbReference type="PANTHER" id="PTHR42789:SF1">
    <property type="entry name" value="D-ISOMER SPECIFIC 2-HYDROXYACID DEHYDROGENASE FAMILY PROTEIN (AFU_ORTHOLOGUE AFUA_6G10090)"/>
    <property type="match status" value="1"/>
</dbReference>
<dbReference type="AlphaFoldDB" id="A0A937JMN3"/>
<dbReference type="GO" id="GO:0016616">
    <property type="term" value="F:oxidoreductase activity, acting on the CH-OH group of donors, NAD or NADP as acceptor"/>
    <property type="evidence" value="ECO:0007669"/>
    <property type="project" value="InterPro"/>
</dbReference>
<dbReference type="GO" id="GO:0051287">
    <property type="term" value="F:NAD binding"/>
    <property type="evidence" value="ECO:0007669"/>
    <property type="project" value="InterPro"/>
</dbReference>
<dbReference type="Pfam" id="PF02826">
    <property type="entry name" value="2-Hacid_dh_C"/>
    <property type="match status" value="1"/>
</dbReference>
<gene>
    <name evidence="7" type="ORF">JK359_01225</name>
</gene>